<evidence type="ECO:0000313" key="9">
    <source>
        <dbReference type="Proteomes" id="UP000287969"/>
    </source>
</evidence>
<comment type="similarity">
    <text evidence="1">Belongs to the sigma-70 factor family. ECF subfamily.</text>
</comment>
<evidence type="ECO:0000256" key="4">
    <source>
        <dbReference type="ARBA" id="ARBA00023125"/>
    </source>
</evidence>
<dbReference type="GO" id="GO:0016987">
    <property type="term" value="F:sigma factor activity"/>
    <property type="evidence" value="ECO:0007669"/>
    <property type="project" value="UniProtKB-KW"/>
</dbReference>
<dbReference type="Proteomes" id="UP000287969">
    <property type="component" value="Chromosome"/>
</dbReference>
<dbReference type="Gene3D" id="1.10.1740.10">
    <property type="match status" value="1"/>
</dbReference>
<dbReference type="EMBL" id="CP035282">
    <property type="protein sequence ID" value="QAT63184.1"/>
    <property type="molecule type" value="Genomic_DNA"/>
</dbReference>
<feature type="domain" description="RNA polymerase sigma-70 region 2" evidence="6">
    <location>
        <begin position="22"/>
        <end position="89"/>
    </location>
</feature>
<dbReference type="InterPro" id="IPR036388">
    <property type="entry name" value="WH-like_DNA-bd_sf"/>
</dbReference>
<protein>
    <submittedName>
        <fullName evidence="8">Sigma-70 family RNA polymerase sigma factor</fullName>
    </submittedName>
</protein>
<organism evidence="8 9">
    <name type="scientific">Acidilutibacter cellobiosedens</name>
    <dbReference type="NCBI Taxonomy" id="2507161"/>
    <lineage>
        <taxon>Bacteria</taxon>
        <taxon>Bacillati</taxon>
        <taxon>Bacillota</taxon>
        <taxon>Tissierellia</taxon>
        <taxon>Tissierellales</taxon>
        <taxon>Acidilutibacteraceae</taxon>
        <taxon>Acidilutibacter</taxon>
    </lineage>
</organism>
<dbReference type="InterPro" id="IPR039425">
    <property type="entry name" value="RNA_pol_sigma-70-like"/>
</dbReference>
<dbReference type="InterPro" id="IPR007627">
    <property type="entry name" value="RNA_pol_sigma70_r2"/>
</dbReference>
<dbReference type="SUPFAM" id="SSF88946">
    <property type="entry name" value="Sigma2 domain of RNA polymerase sigma factors"/>
    <property type="match status" value="1"/>
</dbReference>
<evidence type="ECO:0000313" key="8">
    <source>
        <dbReference type="EMBL" id="QAT63184.1"/>
    </source>
</evidence>
<dbReference type="GO" id="GO:0003677">
    <property type="term" value="F:DNA binding"/>
    <property type="evidence" value="ECO:0007669"/>
    <property type="project" value="UniProtKB-KW"/>
</dbReference>
<dbReference type="CDD" id="cd06171">
    <property type="entry name" value="Sigma70_r4"/>
    <property type="match status" value="1"/>
</dbReference>
<dbReference type="InterPro" id="IPR013249">
    <property type="entry name" value="RNA_pol_sigma70_r4_t2"/>
</dbReference>
<dbReference type="NCBIfam" id="TIGR02937">
    <property type="entry name" value="sigma70-ECF"/>
    <property type="match status" value="1"/>
</dbReference>
<dbReference type="KEGG" id="spoa:EQM13_17235"/>
<dbReference type="InterPro" id="IPR013324">
    <property type="entry name" value="RNA_pol_sigma_r3/r4-like"/>
</dbReference>
<proteinExistence type="inferred from homology"/>
<evidence type="ECO:0000256" key="5">
    <source>
        <dbReference type="ARBA" id="ARBA00023163"/>
    </source>
</evidence>
<keyword evidence="2" id="KW-0805">Transcription regulation</keyword>
<name>A0A410QH63_9FIRM</name>
<dbReference type="Pfam" id="PF04542">
    <property type="entry name" value="Sigma70_r2"/>
    <property type="match status" value="1"/>
</dbReference>
<keyword evidence="9" id="KW-1185">Reference proteome</keyword>
<evidence type="ECO:0000259" key="6">
    <source>
        <dbReference type="Pfam" id="PF04542"/>
    </source>
</evidence>
<dbReference type="Gene3D" id="1.10.10.10">
    <property type="entry name" value="Winged helix-like DNA-binding domain superfamily/Winged helix DNA-binding domain"/>
    <property type="match status" value="1"/>
</dbReference>
<evidence type="ECO:0000259" key="7">
    <source>
        <dbReference type="Pfam" id="PF08281"/>
    </source>
</evidence>
<dbReference type="PANTHER" id="PTHR43133">
    <property type="entry name" value="RNA POLYMERASE ECF-TYPE SIGMA FACTO"/>
    <property type="match status" value="1"/>
</dbReference>
<dbReference type="RefSeq" id="WP_128753344.1">
    <property type="nucleotide sequence ID" value="NZ_CP035282.1"/>
</dbReference>
<dbReference type="InterPro" id="IPR014284">
    <property type="entry name" value="RNA_pol_sigma-70_dom"/>
</dbReference>
<dbReference type="OrthoDB" id="9795666at2"/>
<feature type="domain" description="RNA polymerase sigma factor 70 region 4 type 2" evidence="7">
    <location>
        <begin position="117"/>
        <end position="169"/>
    </location>
</feature>
<keyword evidence="5" id="KW-0804">Transcription</keyword>
<dbReference type="PANTHER" id="PTHR43133:SF8">
    <property type="entry name" value="RNA POLYMERASE SIGMA FACTOR HI_1459-RELATED"/>
    <property type="match status" value="1"/>
</dbReference>
<dbReference type="InterPro" id="IPR013325">
    <property type="entry name" value="RNA_pol_sigma_r2"/>
</dbReference>
<dbReference type="AlphaFoldDB" id="A0A410QH63"/>
<evidence type="ECO:0000256" key="2">
    <source>
        <dbReference type="ARBA" id="ARBA00023015"/>
    </source>
</evidence>
<dbReference type="GO" id="GO:0006352">
    <property type="term" value="P:DNA-templated transcription initiation"/>
    <property type="evidence" value="ECO:0007669"/>
    <property type="project" value="InterPro"/>
</dbReference>
<sequence>MDEYSLILSAQNGEKEAFQSLITFYYPYVSKFLLKMCNNTVLSEDLTQDTFLKLVQGIDKFDIYGKASFSTWVITIAKNCYLDHLRRNKQEMISIEEQNMASQFNLQDVVLNHLQADEILKALESLPPEQATAIRLKYIEQQTLEEIAQRFSCKPKTVKSRIHNGMVKLRKMLKGDFYHG</sequence>
<reference evidence="9" key="1">
    <citation type="submission" date="2019-01" db="EMBL/GenBank/DDBJ databases">
        <title>Draft genomes of a novel of Sporanaerobacter strains.</title>
        <authorList>
            <person name="Ma S."/>
        </authorList>
    </citation>
    <scope>NUCLEOTIDE SEQUENCE [LARGE SCALE GENOMIC DNA]</scope>
    <source>
        <strain evidence="9">NJN-17</strain>
    </source>
</reference>
<evidence type="ECO:0000256" key="3">
    <source>
        <dbReference type="ARBA" id="ARBA00023082"/>
    </source>
</evidence>
<evidence type="ECO:0000256" key="1">
    <source>
        <dbReference type="ARBA" id="ARBA00010641"/>
    </source>
</evidence>
<dbReference type="Pfam" id="PF08281">
    <property type="entry name" value="Sigma70_r4_2"/>
    <property type="match status" value="1"/>
</dbReference>
<accession>A0A410QH63</accession>
<keyword evidence="3" id="KW-0731">Sigma factor</keyword>
<keyword evidence="4" id="KW-0238">DNA-binding</keyword>
<gene>
    <name evidence="8" type="ORF">EQM13_17235</name>
</gene>
<dbReference type="SUPFAM" id="SSF88659">
    <property type="entry name" value="Sigma3 and sigma4 domains of RNA polymerase sigma factors"/>
    <property type="match status" value="1"/>
</dbReference>